<gene>
    <name evidence="2" type="ORF">B296_00047001</name>
</gene>
<organism evidence="2 3">
    <name type="scientific">Ensete ventricosum</name>
    <name type="common">Abyssinian banana</name>
    <name type="synonym">Musa ensete</name>
    <dbReference type="NCBI Taxonomy" id="4639"/>
    <lineage>
        <taxon>Eukaryota</taxon>
        <taxon>Viridiplantae</taxon>
        <taxon>Streptophyta</taxon>
        <taxon>Embryophyta</taxon>
        <taxon>Tracheophyta</taxon>
        <taxon>Spermatophyta</taxon>
        <taxon>Magnoliopsida</taxon>
        <taxon>Liliopsida</taxon>
        <taxon>Zingiberales</taxon>
        <taxon>Musaceae</taxon>
        <taxon>Ensete</taxon>
    </lineage>
</organism>
<evidence type="ECO:0000313" key="2">
    <source>
        <dbReference type="EMBL" id="RRT45211.1"/>
    </source>
</evidence>
<name>A0A426Y0V6_ENSVE</name>
<evidence type="ECO:0000256" key="1">
    <source>
        <dbReference type="SAM" id="MobiDB-lite"/>
    </source>
</evidence>
<evidence type="ECO:0000313" key="3">
    <source>
        <dbReference type="Proteomes" id="UP000287651"/>
    </source>
</evidence>
<feature type="compositionally biased region" description="Basic residues" evidence="1">
    <location>
        <begin position="34"/>
        <end position="46"/>
    </location>
</feature>
<accession>A0A426Y0V6</accession>
<comment type="caution">
    <text evidence="2">The sequence shown here is derived from an EMBL/GenBank/DDBJ whole genome shotgun (WGS) entry which is preliminary data.</text>
</comment>
<dbReference type="EMBL" id="AMZH03015982">
    <property type="protein sequence ID" value="RRT45211.1"/>
    <property type="molecule type" value="Genomic_DNA"/>
</dbReference>
<protein>
    <submittedName>
        <fullName evidence="2">Uncharacterized protein</fullName>
    </submittedName>
</protein>
<proteinExistence type="predicted"/>
<feature type="non-terminal residue" evidence="2">
    <location>
        <position position="89"/>
    </location>
</feature>
<sequence length="89" mass="10949">MRTARYWVVPQKIDRRRPIEGEIDCRRSIEGEKGKRKKRKRKKIRRGKEEPTFHATSWLARRCRPRPRVLFLPREETERLPARGERSRR</sequence>
<dbReference type="Proteomes" id="UP000287651">
    <property type="component" value="Unassembled WGS sequence"/>
</dbReference>
<feature type="region of interest" description="Disordered" evidence="1">
    <location>
        <begin position="31"/>
        <end position="52"/>
    </location>
</feature>
<reference evidence="2 3" key="1">
    <citation type="journal article" date="2014" name="Agronomy (Basel)">
        <title>A Draft Genome Sequence for Ensete ventricosum, the Drought-Tolerant Tree Against Hunger.</title>
        <authorList>
            <person name="Harrison J."/>
            <person name="Moore K.A."/>
            <person name="Paszkiewicz K."/>
            <person name="Jones T."/>
            <person name="Grant M."/>
            <person name="Ambacheew D."/>
            <person name="Muzemil S."/>
            <person name="Studholme D.J."/>
        </authorList>
    </citation>
    <scope>NUCLEOTIDE SEQUENCE [LARGE SCALE GENOMIC DNA]</scope>
</reference>
<dbReference type="AlphaFoldDB" id="A0A426Y0V6"/>